<dbReference type="Proteomes" id="UP001157418">
    <property type="component" value="Unassembled WGS sequence"/>
</dbReference>
<reference evidence="2 3" key="1">
    <citation type="submission" date="2022-01" db="EMBL/GenBank/DDBJ databases">
        <authorList>
            <person name="Xiong W."/>
            <person name="Schranz E."/>
        </authorList>
    </citation>
    <scope>NUCLEOTIDE SEQUENCE [LARGE SCALE GENOMIC DNA]</scope>
</reference>
<dbReference type="AlphaFoldDB" id="A0AAU9NCY1"/>
<feature type="region of interest" description="Disordered" evidence="1">
    <location>
        <begin position="60"/>
        <end position="88"/>
    </location>
</feature>
<organism evidence="2 3">
    <name type="scientific">Lactuca virosa</name>
    <dbReference type="NCBI Taxonomy" id="75947"/>
    <lineage>
        <taxon>Eukaryota</taxon>
        <taxon>Viridiplantae</taxon>
        <taxon>Streptophyta</taxon>
        <taxon>Embryophyta</taxon>
        <taxon>Tracheophyta</taxon>
        <taxon>Spermatophyta</taxon>
        <taxon>Magnoliopsida</taxon>
        <taxon>eudicotyledons</taxon>
        <taxon>Gunneridae</taxon>
        <taxon>Pentapetalae</taxon>
        <taxon>asterids</taxon>
        <taxon>campanulids</taxon>
        <taxon>Asterales</taxon>
        <taxon>Asteraceae</taxon>
        <taxon>Cichorioideae</taxon>
        <taxon>Cichorieae</taxon>
        <taxon>Lactucinae</taxon>
        <taxon>Lactuca</taxon>
    </lineage>
</organism>
<evidence type="ECO:0000256" key="1">
    <source>
        <dbReference type="SAM" id="MobiDB-lite"/>
    </source>
</evidence>
<sequence>MMNIVTFVTSYLKNFHYVGSISDVMLVKVPQNNELIVYREIPKRGERCMSPSMQVSLEAKNVHRRAGGKKKAKETGDDVLAKLKASNK</sequence>
<proteinExistence type="predicted"/>
<gene>
    <name evidence="2" type="ORF">LVIROSA_LOCUS20630</name>
</gene>
<comment type="caution">
    <text evidence="2">The sequence shown here is derived from an EMBL/GenBank/DDBJ whole genome shotgun (WGS) entry which is preliminary data.</text>
</comment>
<evidence type="ECO:0000313" key="3">
    <source>
        <dbReference type="Proteomes" id="UP001157418"/>
    </source>
</evidence>
<feature type="compositionally biased region" description="Basic residues" evidence="1">
    <location>
        <begin position="62"/>
        <end position="72"/>
    </location>
</feature>
<evidence type="ECO:0000313" key="2">
    <source>
        <dbReference type="EMBL" id="CAH1434085.1"/>
    </source>
</evidence>
<accession>A0AAU9NCY1</accession>
<protein>
    <submittedName>
        <fullName evidence="2">Uncharacterized protein</fullName>
    </submittedName>
</protein>
<name>A0AAU9NCY1_9ASTR</name>
<dbReference type="EMBL" id="CAKMRJ010003334">
    <property type="protein sequence ID" value="CAH1434085.1"/>
    <property type="molecule type" value="Genomic_DNA"/>
</dbReference>
<keyword evidence="3" id="KW-1185">Reference proteome</keyword>